<organism evidence="8 9">
    <name type="scientific">Phaeospirillum tilakii</name>
    <dbReference type="NCBI Taxonomy" id="741673"/>
    <lineage>
        <taxon>Bacteria</taxon>
        <taxon>Pseudomonadati</taxon>
        <taxon>Pseudomonadota</taxon>
        <taxon>Alphaproteobacteria</taxon>
        <taxon>Rhodospirillales</taxon>
        <taxon>Rhodospirillaceae</taxon>
        <taxon>Phaeospirillum</taxon>
    </lineage>
</organism>
<evidence type="ECO:0000256" key="5">
    <source>
        <dbReference type="ARBA" id="ARBA00023014"/>
    </source>
</evidence>
<keyword evidence="5" id="KW-0411">Iron-sulfur</keyword>
<dbReference type="SMART" id="SM00028">
    <property type="entry name" value="TPR"/>
    <property type="match status" value="3"/>
</dbReference>
<evidence type="ECO:0000256" key="6">
    <source>
        <dbReference type="PROSITE-ProRule" id="PRU00339"/>
    </source>
</evidence>
<dbReference type="PROSITE" id="PS50005">
    <property type="entry name" value="TPR"/>
    <property type="match status" value="1"/>
</dbReference>
<keyword evidence="4" id="KW-0408">Iron</keyword>
<dbReference type="Pfam" id="PF13424">
    <property type="entry name" value="TPR_12"/>
    <property type="match status" value="1"/>
</dbReference>
<dbReference type="Proteomes" id="UP001597296">
    <property type="component" value="Unassembled WGS sequence"/>
</dbReference>
<comment type="caution">
    <text evidence="8">The sequence shown here is derived from an EMBL/GenBank/DDBJ whole genome shotgun (WGS) entry which is preliminary data.</text>
</comment>
<protein>
    <submittedName>
        <fullName evidence="8">Radical SAM protein</fullName>
    </submittedName>
</protein>
<dbReference type="Pfam" id="PF14559">
    <property type="entry name" value="TPR_19"/>
    <property type="match status" value="1"/>
</dbReference>
<sequence length="510" mass="56452">MEHQAITCVWEVTMGCNMRCKHCGSACTHPLPDELTPDEGLDLCDQLADLGLEWVTLSGGEPFLRPDWEQLVRRLRQRGVIPNMISNGWLLGPELIARARDAGIGTLAISLDGVGETHDYIRKPGSFARSTAALREMIAQGVAAGVITTVQRRNIDQLPAILALLLEIGIDNWQVQIGLPMGSFADPANRDMLLPPEAVDRVIAFIHAHSDDPRIHIYPADCIGYYNRKEIEARSRAFRSAEPVYWRGCNAGKRSFGILHNGDVLGCTSIRDRAFIEGNLRQRTLRAIWEDPERFAWSRSLRKEDLAGTCRSCRYGALCLGGCPNTRLTIRGDIHADNPYCSYAVALDRAAAELAPVEDVEEMRAMAERLTGRGEYQLAGMVLEKLLERRPDDVAALAAYGYVSYRLDNLDRARAANERALALDPDNIYVTKGLGVVMHAQGRSEEGIAHLRRAVALGGESPDLDSYHDLAVVYLQSGREDEARDLLDQVDRLAPGFRAAHPELDPAVRV</sequence>
<dbReference type="SMART" id="SM00729">
    <property type="entry name" value="Elp3"/>
    <property type="match status" value="1"/>
</dbReference>
<dbReference type="InterPro" id="IPR007197">
    <property type="entry name" value="rSAM"/>
</dbReference>
<evidence type="ECO:0000256" key="1">
    <source>
        <dbReference type="ARBA" id="ARBA00001966"/>
    </source>
</evidence>
<dbReference type="EMBL" id="JBHUIY010000011">
    <property type="protein sequence ID" value="MFD2233635.1"/>
    <property type="molecule type" value="Genomic_DNA"/>
</dbReference>
<keyword evidence="9" id="KW-1185">Reference proteome</keyword>
<dbReference type="SFLD" id="SFLDG01386">
    <property type="entry name" value="main_SPASM_domain-containing"/>
    <property type="match status" value="1"/>
</dbReference>
<reference evidence="9" key="1">
    <citation type="journal article" date="2019" name="Int. J. Syst. Evol. Microbiol.">
        <title>The Global Catalogue of Microorganisms (GCM) 10K type strain sequencing project: providing services to taxonomists for standard genome sequencing and annotation.</title>
        <authorList>
            <consortium name="The Broad Institute Genomics Platform"/>
            <consortium name="The Broad Institute Genome Sequencing Center for Infectious Disease"/>
            <person name="Wu L."/>
            <person name="Ma J."/>
        </authorList>
    </citation>
    <scope>NUCLEOTIDE SEQUENCE [LARGE SCALE GENOMIC DNA]</scope>
    <source>
        <strain evidence="9">KCTC 15012</strain>
    </source>
</reference>
<dbReference type="SUPFAM" id="SSF48452">
    <property type="entry name" value="TPR-like"/>
    <property type="match status" value="1"/>
</dbReference>
<dbReference type="SFLD" id="SFLDG01067">
    <property type="entry name" value="SPASM/twitch_domain_containing"/>
    <property type="match status" value="1"/>
</dbReference>
<dbReference type="InterPro" id="IPR006638">
    <property type="entry name" value="Elp3/MiaA/NifB-like_rSAM"/>
</dbReference>
<dbReference type="CDD" id="cd01335">
    <property type="entry name" value="Radical_SAM"/>
    <property type="match status" value="1"/>
</dbReference>
<dbReference type="InterPro" id="IPR050377">
    <property type="entry name" value="Radical_SAM_PqqE_MftC-like"/>
</dbReference>
<comment type="cofactor">
    <cofactor evidence="1">
        <name>[4Fe-4S] cluster</name>
        <dbReference type="ChEBI" id="CHEBI:49883"/>
    </cofactor>
</comment>
<dbReference type="SUPFAM" id="SSF102114">
    <property type="entry name" value="Radical SAM enzymes"/>
    <property type="match status" value="1"/>
</dbReference>
<dbReference type="Gene3D" id="3.20.20.70">
    <property type="entry name" value="Aldolase class I"/>
    <property type="match status" value="1"/>
</dbReference>
<dbReference type="PANTHER" id="PTHR11228:SF7">
    <property type="entry name" value="PQQA PEPTIDE CYCLASE"/>
    <property type="match status" value="1"/>
</dbReference>
<dbReference type="InterPro" id="IPR058240">
    <property type="entry name" value="rSAM_sf"/>
</dbReference>
<dbReference type="InterPro" id="IPR023885">
    <property type="entry name" value="4Fe4S-binding_SPASM_dom"/>
</dbReference>
<dbReference type="NCBIfam" id="TIGR04085">
    <property type="entry name" value="rSAM_more_4Fe4S"/>
    <property type="match status" value="1"/>
</dbReference>
<evidence type="ECO:0000256" key="3">
    <source>
        <dbReference type="ARBA" id="ARBA00022723"/>
    </source>
</evidence>
<feature type="repeat" description="TPR" evidence="6">
    <location>
        <begin position="394"/>
        <end position="427"/>
    </location>
</feature>
<evidence type="ECO:0000313" key="8">
    <source>
        <dbReference type="EMBL" id="MFD2233635.1"/>
    </source>
</evidence>
<gene>
    <name evidence="8" type="ORF">ACFSNB_07450</name>
</gene>
<dbReference type="InterPro" id="IPR013785">
    <property type="entry name" value="Aldolase_TIM"/>
</dbReference>
<evidence type="ECO:0000313" key="9">
    <source>
        <dbReference type="Proteomes" id="UP001597296"/>
    </source>
</evidence>
<evidence type="ECO:0000259" key="7">
    <source>
        <dbReference type="PROSITE" id="PS51918"/>
    </source>
</evidence>
<dbReference type="PANTHER" id="PTHR11228">
    <property type="entry name" value="RADICAL SAM DOMAIN PROTEIN"/>
    <property type="match status" value="1"/>
</dbReference>
<dbReference type="Pfam" id="PF04055">
    <property type="entry name" value="Radical_SAM"/>
    <property type="match status" value="1"/>
</dbReference>
<keyword evidence="2" id="KW-0949">S-adenosyl-L-methionine</keyword>
<name>A0ABW5CC01_9PROT</name>
<keyword evidence="3" id="KW-0479">Metal-binding</keyword>
<dbReference type="Gene3D" id="1.25.40.10">
    <property type="entry name" value="Tetratricopeptide repeat domain"/>
    <property type="match status" value="1"/>
</dbReference>
<dbReference type="SFLD" id="SFLDS00029">
    <property type="entry name" value="Radical_SAM"/>
    <property type="match status" value="1"/>
</dbReference>
<proteinExistence type="predicted"/>
<evidence type="ECO:0000256" key="4">
    <source>
        <dbReference type="ARBA" id="ARBA00023004"/>
    </source>
</evidence>
<dbReference type="InterPro" id="IPR011990">
    <property type="entry name" value="TPR-like_helical_dom_sf"/>
</dbReference>
<accession>A0ABW5CC01</accession>
<evidence type="ECO:0000256" key="2">
    <source>
        <dbReference type="ARBA" id="ARBA00022691"/>
    </source>
</evidence>
<dbReference type="RefSeq" id="WP_377315463.1">
    <property type="nucleotide sequence ID" value="NZ_JBHUIY010000011.1"/>
</dbReference>
<dbReference type="Pfam" id="PF13186">
    <property type="entry name" value="SPASM"/>
    <property type="match status" value="1"/>
</dbReference>
<keyword evidence="6" id="KW-0802">TPR repeat</keyword>
<dbReference type="InterPro" id="IPR019734">
    <property type="entry name" value="TPR_rpt"/>
</dbReference>
<feature type="domain" description="Radical SAM core" evidence="7">
    <location>
        <begin position="2"/>
        <end position="212"/>
    </location>
</feature>
<dbReference type="PROSITE" id="PS51918">
    <property type="entry name" value="RADICAL_SAM"/>
    <property type="match status" value="1"/>
</dbReference>